<dbReference type="Gene3D" id="1.10.287.130">
    <property type="match status" value="1"/>
</dbReference>
<evidence type="ECO:0000256" key="12">
    <source>
        <dbReference type="ARBA" id="ARBA00023012"/>
    </source>
</evidence>
<keyword evidence="18" id="KW-1185">Reference proteome</keyword>
<dbReference type="CDD" id="cd00075">
    <property type="entry name" value="HATPase"/>
    <property type="match status" value="1"/>
</dbReference>
<evidence type="ECO:0000313" key="17">
    <source>
        <dbReference type="EMBL" id="SET65612.1"/>
    </source>
</evidence>
<dbReference type="PANTHER" id="PTHR45528:SF1">
    <property type="entry name" value="SENSOR HISTIDINE KINASE CPXA"/>
    <property type="match status" value="1"/>
</dbReference>
<evidence type="ECO:0000259" key="16">
    <source>
        <dbReference type="PROSITE" id="PS50885"/>
    </source>
</evidence>
<keyword evidence="13 14" id="KW-0472">Membrane</keyword>
<dbReference type="InterPro" id="IPR003594">
    <property type="entry name" value="HATPase_dom"/>
</dbReference>
<dbReference type="PRINTS" id="PR00344">
    <property type="entry name" value="BCTRLSENSOR"/>
</dbReference>
<dbReference type="eggNOG" id="COG5000">
    <property type="taxonomic scope" value="Bacteria"/>
</dbReference>
<accession>A0A1I0G6D4</accession>
<keyword evidence="4" id="KW-1003">Cell membrane</keyword>
<dbReference type="InterPro" id="IPR036890">
    <property type="entry name" value="HATPase_C_sf"/>
</dbReference>
<evidence type="ECO:0000256" key="2">
    <source>
        <dbReference type="ARBA" id="ARBA00004651"/>
    </source>
</evidence>
<dbReference type="SMART" id="SM00304">
    <property type="entry name" value="HAMP"/>
    <property type="match status" value="1"/>
</dbReference>
<dbReference type="CDD" id="cd00082">
    <property type="entry name" value="HisKA"/>
    <property type="match status" value="1"/>
</dbReference>
<evidence type="ECO:0000256" key="11">
    <source>
        <dbReference type="ARBA" id="ARBA00022989"/>
    </source>
</evidence>
<dbReference type="InterPro" id="IPR004358">
    <property type="entry name" value="Sig_transdc_His_kin-like_C"/>
</dbReference>
<dbReference type="eggNOG" id="COG5002">
    <property type="taxonomic scope" value="Bacteria"/>
</dbReference>
<keyword evidence="8" id="KW-0547">Nucleotide-binding</keyword>
<dbReference type="SUPFAM" id="SSF47384">
    <property type="entry name" value="Homodimeric domain of signal transducing histidine kinase"/>
    <property type="match status" value="1"/>
</dbReference>
<evidence type="ECO:0000259" key="15">
    <source>
        <dbReference type="PROSITE" id="PS50109"/>
    </source>
</evidence>
<evidence type="ECO:0000256" key="1">
    <source>
        <dbReference type="ARBA" id="ARBA00000085"/>
    </source>
</evidence>
<dbReference type="RefSeq" id="WP_074649793.1">
    <property type="nucleotide sequence ID" value="NZ_FOIL01000030.1"/>
</dbReference>
<dbReference type="InterPro" id="IPR003660">
    <property type="entry name" value="HAMP_dom"/>
</dbReference>
<gene>
    <name evidence="17" type="ORF">SAMN04487771_103020</name>
</gene>
<dbReference type="InterPro" id="IPR050398">
    <property type="entry name" value="HssS/ArlS-like"/>
</dbReference>
<dbReference type="FunFam" id="3.30.565.10:FF:000006">
    <property type="entry name" value="Sensor histidine kinase WalK"/>
    <property type="match status" value="1"/>
</dbReference>
<dbReference type="Pfam" id="PF00512">
    <property type="entry name" value="HisKA"/>
    <property type="match status" value="1"/>
</dbReference>
<comment type="subcellular location">
    <subcellularLocation>
        <location evidence="2">Cell membrane</location>
        <topology evidence="2">Multi-pass membrane protein</topology>
    </subcellularLocation>
</comment>
<evidence type="ECO:0000256" key="5">
    <source>
        <dbReference type="ARBA" id="ARBA00022553"/>
    </source>
</evidence>
<organism evidence="17 18">
    <name type="scientific">[Clostridium] aminophilum</name>
    <dbReference type="NCBI Taxonomy" id="1526"/>
    <lineage>
        <taxon>Bacteria</taxon>
        <taxon>Bacillati</taxon>
        <taxon>Bacillota</taxon>
        <taxon>Clostridia</taxon>
        <taxon>Lachnospirales</taxon>
        <taxon>Lachnospiraceae</taxon>
    </lineage>
</organism>
<dbReference type="FunFam" id="1.10.287.130:FF:000001">
    <property type="entry name" value="Two-component sensor histidine kinase"/>
    <property type="match status" value="1"/>
</dbReference>
<feature type="transmembrane region" description="Helical" evidence="14">
    <location>
        <begin position="12"/>
        <end position="31"/>
    </location>
</feature>
<feature type="domain" description="HAMP" evidence="16">
    <location>
        <begin position="189"/>
        <end position="241"/>
    </location>
</feature>
<dbReference type="EMBL" id="FOIL01000030">
    <property type="protein sequence ID" value="SET65612.1"/>
    <property type="molecule type" value="Genomic_DNA"/>
</dbReference>
<dbReference type="SMART" id="SM00388">
    <property type="entry name" value="HisKA"/>
    <property type="match status" value="1"/>
</dbReference>
<reference evidence="17 18" key="1">
    <citation type="submission" date="2016-10" db="EMBL/GenBank/DDBJ databases">
        <authorList>
            <person name="de Groot N.N."/>
        </authorList>
    </citation>
    <scope>NUCLEOTIDE SEQUENCE [LARGE SCALE GENOMIC DNA]</scope>
    <source>
        <strain evidence="17 18">KH1P1</strain>
    </source>
</reference>
<evidence type="ECO:0000256" key="14">
    <source>
        <dbReference type="SAM" id="Phobius"/>
    </source>
</evidence>
<comment type="catalytic activity">
    <reaction evidence="1">
        <text>ATP + protein L-histidine = ADP + protein N-phospho-L-histidine.</text>
        <dbReference type="EC" id="2.7.13.3"/>
    </reaction>
</comment>
<evidence type="ECO:0000256" key="13">
    <source>
        <dbReference type="ARBA" id="ARBA00023136"/>
    </source>
</evidence>
<keyword evidence="12" id="KW-0902">Two-component regulatory system</keyword>
<dbReference type="GO" id="GO:0005524">
    <property type="term" value="F:ATP binding"/>
    <property type="evidence" value="ECO:0007669"/>
    <property type="project" value="UniProtKB-KW"/>
</dbReference>
<dbReference type="PROSITE" id="PS50109">
    <property type="entry name" value="HIS_KIN"/>
    <property type="match status" value="1"/>
</dbReference>
<dbReference type="Gene3D" id="3.30.565.10">
    <property type="entry name" value="Histidine kinase-like ATPase, C-terminal domain"/>
    <property type="match status" value="1"/>
</dbReference>
<dbReference type="Pfam" id="PF02518">
    <property type="entry name" value="HATPase_c"/>
    <property type="match status" value="1"/>
</dbReference>
<keyword evidence="7 14" id="KW-0812">Transmembrane</keyword>
<dbReference type="Gene3D" id="6.10.340.10">
    <property type="match status" value="1"/>
</dbReference>
<proteinExistence type="predicted"/>
<dbReference type="GO" id="GO:0005886">
    <property type="term" value="C:plasma membrane"/>
    <property type="evidence" value="ECO:0007669"/>
    <property type="project" value="UniProtKB-SubCell"/>
</dbReference>
<evidence type="ECO:0000256" key="3">
    <source>
        <dbReference type="ARBA" id="ARBA00012438"/>
    </source>
</evidence>
<dbReference type="InterPro" id="IPR005467">
    <property type="entry name" value="His_kinase_dom"/>
</dbReference>
<keyword evidence="11 14" id="KW-1133">Transmembrane helix</keyword>
<dbReference type="SUPFAM" id="SSF158472">
    <property type="entry name" value="HAMP domain-like"/>
    <property type="match status" value="1"/>
</dbReference>
<feature type="domain" description="Histidine kinase" evidence="15">
    <location>
        <begin position="249"/>
        <end position="465"/>
    </location>
</feature>
<evidence type="ECO:0000256" key="10">
    <source>
        <dbReference type="ARBA" id="ARBA00022840"/>
    </source>
</evidence>
<dbReference type="GO" id="GO:0000155">
    <property type="term" value="F:phosphorelay sensor kinase activity"/>
    <property type="evidence" value="ECO:0007669"/>
    <property type="project" value="InterPro"/>
</dbReference>
<keyword evidence="9 17" id="KW-0418">Kinase</keyword>
<keyword evidence="5" id="KW-0597">Phosphoprotein</keyword>
<dbReference type="AlphaFoldDB" id="A0A1I0G6D4"/>
<keyword evidence="10" id="KW-0067">ATP-binding</keyword>
<dbReference type="Pfam" id="PF00672">
    <property type="entry name" value="HAMP"/>
    <property type="match status" value="1"/>
</dbReference>
<name>A0A1I0G6D4_9FIRM</name>
<dbReference type="Proteomes" id="UP000199820">
    <property type="component" value="Unassembled WGS sequence"/>
</dbReference>
<evidence type="ECO:0000256" key="7">
    <source>
        <dbReference type="ARBA" id="ARBA00022692"/>
    </source>
</evidence>
<dbReference type="SUPFAM" id="SSF55874">
    <property type="entry name" value="ATPase domain of HSP90 chaperone/DNA topoisomerase II/histidine kinase"/>
    <property type="match status" value="1"/>
</dbReference>
<evidence type="ECO:0000256" key="4">
    <source>
        <dbReference type="ARBA" id="ARBA00022475"/>
    </source>
</evidence>
<dbReference type="InterPro" id="IPR036097">
    <property type="entry name" value="HisK_dim/P_sf"/>
</dbReference>
<evidence type="ECO:0000256" key="6">
    <source>
        <dbReference type="ARBA" id="ARBA00022679"/>
    </source>
</evidence>
<dbReference type="InterPro" id="IPR003661">
    <property type="entry name" value="HisK_dim/P_dom"/>
</dbReference>
<keyword evidence="6" id="KW-0808">Transferase</keyword>
<feature type="transmembrane region" description="Helical" evidence="14">
    <location>
        <begin position="165"/>
        <end position="187"/>
    </location>
</feature>
<dbReference type="PANTHER" id="PTHR45528">
    <property type="entry name" value="SENSOR HISTIDINE KINASE CPXA"/>
    <property type="match status" value="1"/>
</dbReference>
<evidence type="ECO:0000256" key="8">
    <source>
        <dbReference type="ARBA" id="ARBA00022741"/>
    </source>
</evidence>
<dbReference type="EC" id="2.7.13.3" evidence="3"/>
<dbReference type="SMART" id="SM00387">
    <property type="entry name" value="HATPase_c"/>
    <property type="match status" value="1"/>
</dbReference>
<dbReference type="PROSITE" id="PS50885">
    <property type="entry name" value="HAMP"/>
    <property type="match status" value="1"/>
</dbReference>
<dbReference type="CDD" id="cd06225">
    <property type="entry name" value="HAMP"/>
    <property type="match status" value="1"/>
</dbReference>
<evidence type="ECO:0000313" key="18">
    <source>
        <dbReference type="Proteomes" id="UP000199820"/>
    </source>
</evidence>
<dbReference type="STRING" id="1526.SAMN02910262_00294"/>
<sequence length="471" mass="52631">MFHSLYSKLFWGYLIFAVMGFLTIATFSAGITHRYMVKSSADSIYREATMIADNLSSTYRGKVLNPADTYPRLEASAALHQSEVWIIDRNGRITADSGRKREGTTISAFDPTTKGSNIYSIGDFYGTFPYEVLSVAAPITGNMQTFGYVVIHVPMNDILYRENQYMAIVYITGVVLFLLSFVLLFIVSRYVVRPLHQITDAAKQYAAGDLRVNIPVKSRDEVGYLADTLNTMSDQIADVEDYQKKFIANVSHDFRSPLTSIKGYLEAILDGTIPPELHEKYLTLIINETKRLTKLTEGMLTLNSLDSKNCLNRSNFDINRTIKDTAASFEGTCRGKGITFDLTFGTELEMVNADLGKIQQVLYNLIDNAIKFSHDNSVIEIAVVERNEKYFISVKDSGIGIPKKSLSRIWERFYKSDLSRGKDKKGTGLGLSIVKEIIQSHGENIDVVSTEGVGTEFTFSLPKAKMPGKNA</sequence>
<dbReference type="OrthoDB" id="9813151at2"/>
<evidence type="ECO:0000256" key="9">
    <source>
        <dbReference type="ARBA" id="ARBA00022777"/>
    </source>
</evidence>
<protein>
    <recommendedName>
        <fullName evidence="3">histidine kinase</fullName>
        <ecNumber evidence="3">2.7.13.3</ecNumber>
    </recommendedName>
</protein>